<dbReference type="Gene3D" id="1.10.275.10">
    <property type="entry name" value="Fumarase/aspartase (N-terminal domain)"/>
    <property type="match status" value="1"/>
</dbReference>
<evidence type="ECO:0000313" key="19">
    <source>
        <dbReference type="Proteomes" id="UP001178507"/>
    </source>
</evidence>
<dbReference type="InterPro" id="IPR003675">
    <property type="entry name" value="Rce1/LyrA-like_dom"/>
</dbReference>
<evidence type="ECO:0000256" key="7">
    <source>
        <dbReference type="ARBA" id="ARBA00023110"/>
    </source>
</evidence>
<dbReference type="NCBIfam" id="NF008909">
    <property type="entry name" value="PRK12273.1"/>
    <property type="match status" value="1"/>
</dbReference>
<evidence type="ECO:0000256" key="10">
    <source>
        <dbReference type="ARBA" id="ARBA00023239"/>
    </source>
</evidence>
<evidence type="ECO:0000256" key="4">
    <source>
        <dbReference type="ARBA" id="ARBA00013194"/>
    </source>
</evidence>
<evidence type="ECO:0000313" key="18">
    <source>
        <dbReference type="EMBL" id="CAJ1404847.1"/>
    </source>
</evidence>
<dbReference type="PROSITE" id="PS50198">
    <property type="entry name" value="PPIC_PPIASE_2"/>
    <property type="match status" value="1"/>
</dbReference>
<dbReference type="Pfam" id="PF00206">
    <property type="entry name" value="Lyase_1"/>
    <property type="match status" value="1"/>
</dbReference>
<dbReference type="InterPro" id="IPR020557">
    <property type="entry name" value="Fumarate_lyase_CS"/>
</dbReference>
<accession>A0AA36JFV3</accession>
<dbReference type="InterPro" id="IPR024083">
    <property type="entry name" value="Fumarase/histidase_N"/>
</dbReference>
<feature type="domain" description="PpiC" evidence="17">
    <location>
        <begin position="2530"/>
        <end position="2646"/>
    </location>
</feature>
<dbReference type="InterPro" id="IPR046357">
    <property type="entry name" value="PPIase_dom_sf"/>
</dbReference>
<dbReference type="GO" id="GO:0030430">
    <property type="term" value="C:host cell cytoplasm"/>
    <property type="evidence" value="ECO:0007669"/>
    <property type="project" value="UniProtKB-SubCell"/>
</dbReference>
<dbReference type="InterPro" id="IPR000297">
    <property type="entry name" value="PPIase_PpiC"/>
</dbReference>
<dbReference type="InterPro" id="IPR002130">
    <property type="entry name" value="Cyclophilin-type_PPIase_dom"/>
</dbReference>
<dbReference type="InterPro" id="IPR001394">
    <property type="entry name" value="Peptidase_C19_UCH"/>
</dbReference>
<dbReference type="InterPro" id="IPR008948">
    <property type="entry name" value="L-Aspartase-like"/>
</dbReference>
<dbReference type="FunFam" id="1.10.275.10:FF:000001">
    <property type="entry name" value="Fumarate hydratase, mitochondrial"/>
    <property type="match status" value="1"/>
</dbReference>
<comment type="caution">
    <text evidence="18">The sequence shown here is derived from an EMBL/GenBank/DDBJ whole genome shotgun (WGS) entry which is preliminary data.</text>
</comment>
<dbReference type="GO" id="GO:0006099">
    <property type="term" value="P:tricarboxylic acid cycle"/>
    <property type="evidence" value="ECO:0007669"/>
    <property type="project" value="InterPro"/>
</dbReference>
<keyword evidence="15" id="KW-0732">Signal</keyword>
<dbReference type="GO" id="GO:0004175">
    <property type="term" value="F:endopeptidase activity"/>
    <property type="evidence" value="ECO:0007669"/>
    <property type="project" value="UniProtKB-ARBA"/>
</dbReference>
<dbReference type="InterPro" id="IPR051546">
    <property type="entry name" value="Aspartate_Ammonia-Lyase"/>
</dbReference>
<dbReference type="EC" id="5.2.1.8" evidence="4"/>
<dbReference type="PROSITE" id="PS50072">
    <property type="entry name" value="CSA_PPIASE_2"/>
    <property type="match status" value="1"/>
</dbReference>
<feature type="region of interest" description="Disordered" evidence="14">
    <location>
        <begin position="868"/>
        <end position="895"/>
    </location>
</feature>
<dbReference type="GO" id="GO:0080120">
    <property type="term" value="P:CAAX-box protein maturation"/>
    <property type="evidence" value="ECO:0007669"/>
    <property type="project" value="UniProtKB-ARBA"/>
</dbReference>
<feature type="chain" id="PRO_5041452484" description="peptidylprolyl isomerase" evidence="15">
    <location>
        <begin position="22"/>
        <end position="2646"/>
    </location>
</feature>
<feature type="region of interest" description="Disordered" evidence="14">
    <location>
        <begin position="1258"/>
        <end position="1300"/>
    </location>
</feature>
<dbReference type="PANTHER" id="PTHR42696">
    <property type="entry name" value="ASPARTATE AMMONIA-LYASE"/>
    <property type="match status" value="1"/>
</dbReference>
<evidence type="ECO:0000256" key="6">
    <source>
        <dbReference type="ARBA" id="ARBA00023026"/>
    </source>
</evidence>
<dbReference type="InterPro" id="IPR023058">
    <property type="entry name" value="PPIase_PpiC_CS"/>
</dbReference>
<dbReference type="FunFam" id="2.40.100.10:FF:000025">
    <property type="entry name" value="Peptidyl-prolyl cis-trans isomerase CYP19-2"/>
    <property type="match status" value="1"/>
</dbReference>
<dbReference type="InterPro" id="IPR020892">
    <property type="entry name" value="Cyclophilin-type_PPIase_CS"/>
</dbReference>
<keyword evidence="7 13" id="KW-0697">Rotamase</keyword>
<dbReference type="Pfam" id="PF00639">
    <property type="entry name" value="Rotamase"/>
    <property type="match status" value="1"/>
</dbReference>
<dbReference type="PRINTS" id="PR00153">
    <property type="entry name" value="CSAPPISMRASE"/>
</dbReference>
<evidence type="ECO:0000256" key="2">
    <source>
        <dbReference type="ARBA" id="ARBA00004147"/>
    </source>
</evidence>
<name>A0AA36JFV3_9DINO</name>
<organism evidence="18 19">
    <name type="scientific">Effrenium voratum</name>
    <dbReference type="NCBI Taxonomy" id="2562239"/>
    <lineage>
        <taxon>Eukaryota</taxon>
        <taxon>Sar</taxon>
        <taxon>Alveolata</taxon>
        <taxon>Dinophyceae</taxon>
        <taxon>Suessiales</taxon>
        <taxon>Symbiodiniaceae</taxon>
        <taxon>Effrenium</taxon>
    </lineage>
</organism>
<evidence type="ECO:0000256" key="11">
    <source>
        <dbReference type="ARBA" id="ARBA00054022"/>
    </source>
</evidence>
<keyword evidence="8" id="KW-1035">Host cytoplasm</keyword>
<evidence type="ECO:0000256" key="5">
    <source>
        <dbReference type="ARBA" id="ARBA00022562"/>
    </source>
</evidence>
<dbReference type="FunFam" id="3.10.50.40:FF:000010">
    <property type="entry name" value="Peptidyl-prolyl cis-trans isomerase Pin1"/>
    <property type="match status" value="1"/>
</dbReference>
<dbReference type="PROSITE" id="PS00170">
    <property type="entry name" value="CSA_PPIASE_1"/>
    <property type="match status" value="1"/>
</dbReference>
<dbReference type="SUPFAM" id="SSF54534">
    <property type="entry name" value="FKBP-like"/>
    <property type="match status" value="1"/>
</dbReference>
<dbReference type="SUPFAM" id="SSF54001">
    <property type="entry name" value="Cysteine proteinases"/>
    <property type="match status" value="1"/>
</dbReference>
<evidence type="ECO:0000256" key="3">
    <source>
        <dbReference type="ARBA" id="ARBA00004192"/>
    </source>
</evidence>
<dbReference type="GO" id="GO:0005829">
    <property type="term" value="C:cytosol"/>
    <property type="evidence" value="ECO:0007669"/>
    <property type="project" value="TreeGrafter"/>
</dbReference>
<dbReference type="SUPFAM" id="SSF50891">
    <property type="entry name" value="Cyclophilin-like"/>
    <property type="match status" value="1"/>
</dbReference>
<dbReference type="CDD" id="cd01357">
    <property type="entry name" value="Aspartase"/>
    <property type="match status" value="1"/>
</dbReference>
<dbReference type="GO" id="GO:0016579">
    <property type="term" value="P:protein deubiquitination"/>
    <property type="evidence" value="ECO:0007669"/>
    <property type="project" value="InterPro"/>
</dbReference>
<evidence type="ECO:0000256" key="1">
    <source>
        <dbReference type="ARBA" id="ARBA00000971"/>
    </source>
</evidence>
<keyword evidence="6" id="KW-0843">Virulence</keyword>
<dbReference type="Gene3D" id="2.40.100.10">
    <property type="entry name" value="Cyclophilin-like"/>
    <property type="match status" value="1"/>
</dbReference>
<dbReference type="InterPro" id="IPR018951">
    <property type="entry name" value="Fumarase_C_C"/>
</dbReference>
<dbReference type="PANTHER" id="PTHR42696:SF2">
    <property type="entry name" value="ASPARTATE AMMONIA-LYASE"/>
    <property type="match status" value="1"/>
</dbReference>
<evidence type="ECO:0000256" key="8">
    <source>
        <dbReference type="ARBA" id="ARBA00023200"/>
    </source>
</evidence>
<dbReference type="InterPro" id="IPR038765">
    <property type="entry name" value="Papain-like_cys_pep_sf"/>
</dbReference>
<comment type="subcellular location">
    <subcellularLocation>
        <location evidence="3">Host cytoplasm</location>
    </subcellularLocation>
    <subcellularLocation>
        <location evidence="2">Host nucleus</location>
    </subcellularLocation>
</comment>
<evidence type="ECO:0000256" key="14">
    <source>
        <dbReference type="SAM" id="MobiDB-lite"/>
    </source>
</evidence>
<dbReference type="GO" id="GO:0042025">
    <property type="term" value="C:host cell nucleus"/>
    <property type="evidence" value="ECO:0007669"/>
    <property type="project" value="UniProtKB-SubCell"/>
</dbReference>
<dbReference type="Pfam" id="PF10415">
    <property type="entry name" value="FumaraseC_C"/>
    <property type="match status" value="1"/>
</dbReference>
<dbReference type="Pfam" id="PF00443">
    <property type="entry name" value="UCH"/>
    <property type="match status" value="1"/>
</dbReference>
<keyword evidence="9 13" id="KW-0413">Isomerase</keyword>
<feature type="domain" description="PPIase cyclophilin-type" evidence="16">
    <location>
        <begin position="1827"/>
        <end position="1964"/>
    </location>
</feature>
<evidence type="ECO:0000256" key="12">
    <source>
        <dbReference type="ARBA" id="ARBA00066165"/>
    </source>
</evidence>
<evidence type="ECO:0000256" key="13">
    <source>
        <dbReference type="PROSITE-ProRule" id="PRU00278"/>
    </source>
</evidence>
<dbReference type="GO" id="GO:0004843">
    <property type="term" value="F:cysteine-type deubiquitinase activity"/>
    <property type="evidence" value="ECO:0007669"/>
    <property type="project" value="InterPro"/>
</dbReference>
<dbReference type="GO" id="GO:0006457">
    <property type="term" value="P:protein folding"/>
    <property type="evidence" value="ECO:0007669"/>
    <property type="project" value="InterPro"/>
</dbReference>
<comment type="function">
    <text evidence="11">Peptidyl-prolyl cis/trans isomerase (PPIase) that acts as a key virulence factor by promoting host leukocyte transformation. Binds to and isomerizes specific phosphorylated Ser/Thr-Pro (pSer/Thr-Pro) motifs in a subset of proteins, resulting in conformational changes in the proteins. Promotes host leukocyte transformation by binding to phosphorylated host FBXW7, disrupting dimerization and promoting FBXW7 autoubiquitination and subsequent degradation. Degradation of host FBXW7, leads to stabilization of JUN, which promotes cell transformation.</text>
</comment>
<dbReference type="Pfam" id="PF00160">
    <property type="entry name" value="Pro_isomerase"/>
    <property type="match status" value="1"/>
</dbReference>
<dbReference type="Proteomes" id="UP001178507">
    <property type="component" value="Unassembled WGS sequence"/>
</dbReference>
<protein>
    <recommendedName>
        <fullName evidence="4">peptidylprolyl isomerase</fullName>
        <ecNumber evidence="4">5.2.1.8</ecNumber>
    </recommendedName>
</protein>
<dbReference type="Gene3D" id="1.10.40.30">
    <property type="entry name" value="Fumarase/aspartase (C-terminal domain)"/>
    <property type="match status" value="1"/>
</dbReference>
<dbReference type="InterPro" id="IPR029000">
    <property type="entry name" value="Cyclophilin-like_dom_sf"/>
</dbReference>
<dbReference type="GO" id="GO:0006531">
    <property type="term" value="P:aspartate metabolic process"/>
    <property type="evidence" value="ECO:0007669"/>
    <property type="project" value="TreeGrafter"/>
</dbReference>
<sequence>MEMAMCYAVAFLVGVVMGAMAAGPQVRGVVARGKVLKVKGRRRGRRQCVRAVRRHAAMAGVLGTLMLLPTVQGLLHGAARLLQVPPAIVACLGIAVAGWKSFLWGKRTTSWQGCSGARQSYAVRGGAEKQEQRQECKLERGEEQFEGTGGGEQQSAADFAMSLCSKVEDTVKGCFGMQVLRQQRHKCSVDTCRSYNVAHSTEMTEAWTVLLVENTQRSRATAQALIQRTFQGQLLPQALRCDACGGQKDVLQESRPLSAPEVLIVSFPRNGHVDPHTGRWCKNEREVDCTGPVEINGTLYRFVALVEHIALDCGDAEQGHFVTWTMEGGSWLRYDDTVVTRISALPKKVAKSVVLAVYETCVVTSFATEQAATGSVADMTPTDPAANAEENAAGSIAPATTELASTVLDSQAGEALQSTAGVDAKAESLGLQTLPFAETADGTLEFERDVVAALSIFQAGEDVAAFLANLPAYSVRSLAEILAMEQADVKEQLPAVIAGFEADEFGGKQAWSRSTGMPTVFYYDAFCALLMGLLHKEICVDVAGYPCRSRYWAIGTARPGSGKSPAVDPMVECLRSVLQENLHLAAGCGWDKFHLLGGEVPWETAIDRKAKKESAEDKVVPVKGVPLQKTNVTFALLQQLSVWQNWWVASEVRSQIGLPQRCMFSFGALRDPGPPRLQGFEKQVVMPILRRVFQSVLKSIGCKAPMAIDAPAREWKLTPALKEVFHAYRLTCRDVTKRTFFGETLATGLHKAPYWVSAVALFGTLMEGVEAMGELLRTLVGSGWRAEWTRRCGPPFRNLPAPLWKEGPYEELAERGLGQVRGQCFDNGQELVFVKFAYSVLPKEAKDSLKEMGVPSWQLCSEKKAQPKPAIAPKRSATTPTVKEGEPPCAPEEGPSTPAESWAIIFHGKPCDGADVATYTGLRKAVERLLGRRKDQGIYTFHEKQLKRDGKTLLGICQQSVCAGCTRQVKATLTFEEKGPLLCVEQKGCHGKLQPPRGGCLWTCAEACALEGLEEKRPKVTSKDVREALKAQNLSLRCSNTQLHNFVVRFNNAGPPRSAKSKVTLSELQNAALQHTCPNMEAWQTWKVSQLLVLPSSTFEADRICVMWTCPGMLRHAQALQEKVVNLAVDAKQKVVANEYGIATLSFLVSSAVPSKTWAGATHTKSTSAHTATQEPFLQALVDTESEANMTQIFTEACELAERHCGLDLRAQVWQVHKDYAKGIEASRRKVFPYARPCDDYAHMRRATYKGMQKYLPAKKTPKVKAPESQTPKNKGKKRGASSSPERPATPAADLTSTPDGSTFGYWERIVQISREVPTVQLFDAVWQLAFPWLRKKSAQAAEYFQHTYFQKVPVGSLQKGFSCTSTIWGAEGGEDFRDMARPLRRCIVQQQKPAVRGQIPCEPRLCGNRNYRQVYIRTGEAGRTDVDGVTTFWVLQSRLQGGVMPAEAVVTPQVAEMVANLIASEGPQLEKWLCKAGIAKDGELELKALQKYMQQYCAVLAVGAASRREPGCAKVHQASVQLWKTSVQLWKTSVGALSCESLLSQVLVRLLIYVWYIVAGEFAAYIKPRHDEWLEQLWVGQLATYVLTWLSLRPLLRRLPEGTWKLKPPNWRQAAGGLLASVLAGLVVAPLGRGQVSPLGAPLAPELRAAKHLAHSSGAQVASLFVLVGVVAPAFEELLFRGFLLLALRMTTSSPILISSLLFGLFHCHPRRLHGFRPLVPTASVGAIFALVTLKTGSLTTAILMHQLWNGVHLLLVALLAHCGARPWALEAAAACYAWAACKPQKHGCGAMLCTAAEALRESPPSGWGGIALAPKPMAGANPLVFFEIAFDGQPVGKVVFELYAHVVPKTAENFRALCTGEMGKGKHGKRLNFLGCVFHRIIPGFMCQGGDFTKGDGTGGESIYGAKFKDENFQMRHTEKGLLSMANSGPNTNGSQFFITVKATPHLDGKHVVFGKVISGYDARRLGLVVAMSKPRSGSMDGAFSPNPMRKLWKPTIEVDPDSTRTEKDLLGQREVPVEAYYGVQTLRAVENYNITGILLRNFPEFIIALAQVKKACAMANHKLGHLAKEKAEAICHACDELIDPECTDLGENRGTKMRRDFLVDMIQGGAGTSTNMNANEVIANRALEHLGKKKGEYEFCHPNDDVNKGQSTNDAYPTAAKIALILMHTPLVEAIKKLGDALGAKGREFNHVVKMGRTQLQDAVPMTLGQEFHAYATTVHYDLDALTSAVSRFTSTNLGGTAIGTGIAADPCFSQVVVQELRKVTGFPMILADDLIEASSSVGAMLFFSGMLRRIAVKISKVCNDLRLLSSGPRCGIAEINLPPMAPGSSIMPGKVNPVIPEVMNMCAFETIGNDLTVAFGAEAGQLELNVMEPVIIYKLFTSVVVLTRGINTLREKCVEGITANEEHCKEMVYNSIGIITALLPHIGYKACTEAAAKALKEKRAPADVIVELGFLTKEQVQEHLKPESMCGAKPKFASVCELRIKEVVQKMERLGSASGKTSKRVTIHACGEEGLEDAPPAKKPKTDQVQVLHIIRKHSGSRRPSSWREEKITCSKLEAAGFLEELKADLVGLDSASVRPKFEELAREHSDCGSAKRGGDLGLFARGRMQKAFEEASFALQVGQLSEVVSTDSGEHLILRIK</sequence>
<dbReference type="EMBL" id="CAUJNA010003558">
    <property type="protein sequence ID" value="CAJ1404847.1"/>
    <property type="molecule type" value="Genomic_DNA"/>
</dbReference>
<dbReference type="Gene3D" id="1.20.200.10">
    <property type="entry name" value="Fumarase/aspartase (Central domain)"/>
    <property type="match status" value="1"/>
</dbReference>
<comment type="catalytic activity">
    <reaction evidence="1">
        <text>[protein]-peptidylproline (omega=180) = [protein]-peptidylproline (omega=0)</text>
        <dbReference type="Rhea" id="RHEA:16237"/>
        <dbReference type="Rhea" id="RHEA-COMP:10747"/>
        <dbReference type="Rhea" id="RHEA-COMP:10748"/>
        <dbReference type="ChEBI" id="CHEBI:83833"/>
        <dbReference type="ChEBI" id="CHEBI:83834"/>
        <dbReference type="EC" id="5.2.1.8"/>
    </reaction>
</comment>
<dbReference type="FunFam" id="1.20.200.10:FF:000001">
    <property type="entry name" value="Fumarate hydratase, mitochondrial"/>
    <property type="match status" value="1"/>
</dbReference>
<keyword evidence="19" id="KW-1185">Reference proteome</keyword>
<evidence type="ECO:0000259" key="17">
    <source>
        <dbReference type="PROSITE" id="PS50198"/>
    </source>
</evidence>
<dbReference type="Gene3D" id="3.10.50.40">
    <property type="match status" value="1"/>
</dbReference>
<gene>
    <name evidence="18" type="ORF">EVOR1521_LOCUS27223</name>
</gene>
<dbReference type="PROSITE" id="PS01096">
    <property type="entry name" value="PPIC_PPIASE_1"/>
    <property type="match status" value="1"/>
</dbReference>
<keyword evidence="5" id="KW-1048">Host nucleus</keyword>
<dbReference type="Gene3D" id="3.90.70.10">
    <property type="entry name" value="Cysteine proteinases"/>
    <property type="match status" value="1"/>
</dbReference>
<dbReference type="InterPro" id="IPR022761">
    <property type="entry name" value="Fumarate_lyase_N"/>
</dbReference>
<dbReference type="SUPFAM" id="SSF48557">
    <property type="entry name" value="L-aspartase-like"/>
    <property type="match status" value="1"/>
</dbReference>
<proteinExistence type="predicted"/>
<reference evidence="18" key="1">
    <citation type="submission" date="2023-08" db="EMBL/GenBank/DDBJ databases">
        <authorList>
            <person name="Chen Y."/>
            <person name="Shah S."/>
            <person name="Dougan E. K."/>
            <person name="Thang M."/>
            <person name="Chan C."/>
        </authorList>
    </citation>
    <scope>NUCLEOTIDE SEQUENCE</scope>
</reference>
<comment type="subunit">
    <text evidence="12">Interacts with host FBXW7; leading to FBXW7 autoubiquitination and subsequent degradation.</text>
</comment>
<keyword evidence="10" id="KW-0456">Lyase</keyword>
<dbReference type="Pfam" id="PF02517">
    <property type="entry name" value="Rce1-like"/>
    <property type="match status" value="1"/>
</dbReference>
<dbReference type="GO" id="GO:0008797">
    <property type="term" value="F:aspartate ammonia-lyase activity"/>
    <property type="evidence" value="ECO:0007669"/>
    <property type="project" value="TreeGrafter"/>
</dbReference>
<feature type="signal peptide" evidence="15">
    <location>
        <begin position="1"/>
        <end position="21"/>
    </location>
</feature>
<evidence type="ECO:0000256" key="15">
    <source>
        <dbReference type="SAM" id="SignalP"/>
    </source>
</evidence>
<evidence type="ECO:0000256" key="9">
    <source>
        <dbReference type="ARBA" id="ARBA00023235"/>
    </source>
</evidence>
<evidence type="ECO:0000259" key="16">
    <source>
        <dbReference type="PROSITE" id="PS50072"/>
    </source>
</evidence>
<dbReference type="GO" id="GO:0003755">
    <property type="term" value="F:peptidyl-prolyl cis-trans isomerase activity"/>
    <property type="evidence" value="ECO:0007669"/>
    <property type="project" value="UniProtKB-KW"/>
</dbReference>
<dbReference type="PROSITE" id="PS00163">
    <property type="entry name" value="FUMARATE_LYASES"/>
    <property type="match status" value="1"/>
</dbReference>